<accession>A0A8E7AYT3</accession>
<keyword evidence="2" id="KW-1185">Reference proteome</keyword>
<proteinExistence type="predicted"/>
<dbReference type="KEGG" id="mrtj:KHC33_11315"/>
<name>A0A8E7AYT3_9EURY</name>
<sequence>MTKEPIANIILSRYCNSVNIQASNNDMALDFMELPGIPRDGKQVIEGVRVYMTHEHARLMADLILKTLEKSNNIHTTSE</sequence>
<dbReference type="GeneID" id="65097781"/>
<protein>
    <submittedName>
        <fullName evidence="1">Uncharacterized protein</fullName>
    </submittedName>
</protein>
<organism evidence="1 2">
    <name type="scientific">Methanospirillum purgamenti</name>
    <dbReference type="NCBI Taxonomy" id="2834276"/>
    <lineage>
        <taxon>Archaea</taxon>
        <taxon>Methanobacteriati</taxon>
        <taxon>Methanobacteriota</taxon>
        <taxon>Stenosarchaea group</taxon>
        <taxon>Methanomicrobia</taxon>
        <taxon>Methanomicrobiales</taxon>
        <taxon>Methanospirillaceae</taxon>
        <taxon>Methanospirillum</taxon>
    </lineage>
</organism>
<evidence type="ECO:0000313" key="2">
    <source>
        <dbReference type="Proteomes" id="UP000680656"/>
    </source>
</evidence>
<dbReference type="RefSeq" id="WP_214418743.1">
    <property type="nucleotide sequence ID" value="NZ_CP075546.1"/>
</dbReference>
<dbReference type="Proteomes" id="UP000680656">
    <property type="component" value="Chromosome"/>
</dbReference>
<dbReference type="InterPro" id="IPR021857">
    <property type="entry name" value="DUF3467"/>
</dbReference>
<dbReference type="EMBL" id="CP075546">
    <property type="protein sequence ID" value="QVV87926.1"/>
    <property type="molecule type" value="Genomic_DNA"/>
</dbReference>
<dbReference type="Pfam" id="PF11950">
    <property type="entry name" value="DUF3467"/>
    <property type="match status" value="1"/>
</dbReference>
<gene>
    <name evidence="1" type="ORF">KHC33_11315</name>
</gene>
<reference evidence="1 2" key="1">
    <citation type="submission" date="2021-05" db="EMBL/GenBank/DDBJ databases">
        <title>A novel Methanospirillum isolate from a pyrite-forming mixed culture.</title>
        <authorList>
            <person name="Bunk B."/>
            <person name="Sproer C."/>
            <person name="Spring S."/>
            <person name="Pester M."/>
        </authorList>
    </citation>
    <scope>NUCLEOTIDE SEQUENCE [LARGE SCALE GENOMIC DNA]</scope>
    <source>
        <strain evidence="1 2">J.3.6.1-F.2.7.3</strain>
    </source>
</reference>
<dbReference type="AlphaFoldDB" id="A0A8E7AYT3"/>
<evidence type="ECO:0000313" key="1">
    <source>
        <dbReference type="EMBL" id="QVV87926.1"/>
    </source>
</evidence>